<evidence type="ECO:0000256" key="1">
    <source>
        <dbReference type="PROSITE-ProRule" id="PRU00339"/>
    </source>
</evidence>
<feature type="compositionally biased region" description="Basic and acidic residues" evidence="2">
    <location>
        <begin position="145"/>
        <end position="214"/>
    </location>
</feature>
<dbReference type="SUPFAM" id="SSF48452">
    <property type="entry name" value="TPR-like"/>
    <property type="match status" value="1"/>
</dbReference>
<comment type="caution">
    <text evidence="3">The sequence shown here is derived from an EMBL/GenBank/DDBJ whole genome shotgun (WGS) entry which is preliminary data.</text>
</comment>
<dbReference type="Gene3D" id="1.25.40.10">
    <property type="entry name" value="Tetratricopeptide repeat domain"/>
    <property type="match status" value="1"/>
</dbReference>
<feature type="repeat" description="TPR" evidence="1">
    <location>
        <begin position="96"/>
        <end position="129"/>
    </location>
</feature>
<dbReference type="RefSeq" id="WP_346762770.1">
    <property type="nucleotide sequence ID" value="NZ_JAUJEB010000016.1"/>
</dbReference>
<feature type="region of interest" description="Disordered" evidence="2">
    <location>
        <begin position="284"/>
        <end position="303"/>
    </location>
</feature>
<evidence type="ECO:0000313" key="4">
    <source>
        <dbReference type="Proteomes" id="UP001172083"/>
    </source>
</evidence>
<dbReference type="Proteomes" id="UP001172083">
    <property type="component" value="Unassembled WGS sequence"/>
</dbReference>
<sequence length="303" mass="35796">MKLYLVAFLILALDPIGNLDRVAKRNALKKEAKEAFMKEDYKTAIEKYSYLRDSLNVRDDNILLNLATAQFKVADSASALSNYQKLTSSKDRNVQSVAYQQLGVMNNNPQKQKEALDYFKKALKANPGNEDARYNYELLKKLMKEQENQQDQQNKDDKNKDQQNKDDKEKQDQEKDKKDQQEKDQQQKDQDKGDKQDQEQKDQQQQDQQQKDQEQQEQNQDQQDADEKKDKEQKEGQQQEQNEENKDKKDEVPPSTQKKLQEMKISPEKAKMILEAMKNQEVQYIQQNRKKAKNRTKNDKPDW</sequence>
<keyword evidence="1" id="KW-0802">TPR repeat</keyword>
<gene>
    <name evidence="3" type="ORF">QQ020_35495</name>
</gene>
<keyword evidence="4" id="KW-1185">Reference proteome</keyword>
<evidence type="ECO:0000256" key="2">
    <source>
        <dbReference type="SAM" id="MobiDB-lite"/>
    </source>
</evidence>
<protein>
    <submittedName>
        <fullName evidence="3">Uncharacterized protein</fullName>
    </submittedName>
</protein>
<accession>A0ABT8LHZ7</accession>
<dbReference type="InterPro" id="IPR011990">
    <property type="entry name" value="TPR-like_helical_dom_sf"/>
</dbReference>
<feature type="compositionally biased region" description="Basic and acidic residues" evidence="2">
    <location>
        <begin position="225"/>
        <end position="252"/>
    </location>
</feature>
<feature type="region of interest" description="Disordered" evidence="2">
    <location>
        <begin position="145"/>
        <end position="267"/>
    </location>
</feature>
<dbReference type="InterPro" id="IPR019734">
    <property type="entry name" value="TPR_rpt"/>
</dbReference>
<evidence type="ECO:0000313" key="3">
    <source>
        <dbReference type="EMBL" id="MDN5217434.1"/>
    </source>
</evidence>
<dbReference type="PROSITE" id="PS50005">
    <property type="entry name" value="TPR"/>
    <property type="match status" value="1"/>
</dbReference>
<proteinExistence type="predicted"/>
<organism evidence="3 4">
    <name type="scientific">Agaribacillus aureus</name>
    <dbReference type="NCBI Taxonomy" id="3051825"/>
    <lineage>
        <taxon>Bacteria</taxon>
        <taxon>Pseudomonadati</taxon>
        <taxon>Bacteroidota</taxon>
        <taxon>Cytophagia</taxon>
        <taxon>Cytophagales</taxon>
        <taxon>Splendidivirgaceae</taxon>
        <taxon>Agaribacillus</taxon>
    </lineage>
</organism>
<dbReference type="EMBL" id="JAUJEB010000016">
    <property type="protein sequence ID" value="MDN5217434.1"/>
    <property type="molecule type" value="Genomic_DNA"/>
</dbReference>
<name>A0ABT8LHZ7_9BACT</name>
<reference evidence="3" key="1">
    <citation type="submission" date="2023-06" db="EMBL/GenBank/DDBJ databases">
        <title>Genomic of Agaribacillus aureum.</title>
        <authorList>
            <person name="Wang G."/>
        </authorList>
    </citation>
    <scope>NUCLEOTIDE SEQUENCE</scope>
    <source>
        <strain evidence="3">BMA12</strain>
    </source>
</reference>